<gene>
    <name evidence="2" type="ORF">PCHDK_000514500</name>
</gene>
<proteinExistence type="predicted"/>
<feature type="non-terminal residue" evidence="2">
    <location>
        <position position="443"/>
    </location>
</feature>
<dbReference type="Proteomes" id="UP000195879">
    <property type="component" value="Unassembled WGS sequence"/>
</dbReference>
<dbReference type="Pfam" id="PF06022">
    <property type="entry name" value="Cir_Bir_Yir"/>
    <property type="match status" value="1"/>
</dbReference>
<feature type="compositionally biased region" description="Gly residues" evidence="1">
    <location>
        <begin position="302"/>
        <end position="325"/>
    </location>
</feature>
<organism evidence="2 3">
    <name type="scientific">Plasmodium chabaudi adami</name>
    <dbReference type="NCBI Taxonomy" id="5826"/>
    <lineage>
        <taxon>Eukaryota</taxon>
        <taxon>Sar</taxon>
        <taxon>Alveolata</taxon>
        <taxon>Apicomplexa</taxon>
        <taxon>Aconoidasida</taxon>
        <taxon>Haemosporida</taxon>
        <taxon>Plasmodiidae</taxon>
        <taxon>Plasmodium</taxon>
        <taxon>Plasmodium (Vinckeia)</taxon>
    </lineage>
</organism>
<feature type="region of interest" description="Disordered" evidence="1">
    <location>
        <begin position="232"/>
        <end position="443"/>
    </location>
</feature>
<feature type="compositionally biased region" description="Gly residues" evidence="1">
    <location>
        <begin position="339"/>
        <end position="348"/>
    </location>
</feature>
<evidence type="ECO:0000256" key="1">
    <source>
        <dbReference type="SAM" id="MobiDB-lite"/>
    </source>
</evidence>
<evidence type="ECO:0000313" key="2">
    <source>
        <dbReference type="EMBL" id="SCL88836.1"/>
    </source>
</evidence>
<dbReference type="InterPro" id="IPR006477">
    <property type="entry name" value="Yir_bir_cir"/>
</dbReference>
<dbReference type="AlphaFoldDB" id="A0A1D3L914"/>
<name>A0A1D3L914_PLACE</name>
<dbReference type="PANTHER" id="PTHR40903">
    <property type="entry name" value="GLYCINE-RICH CELL WALL STRUCTURAL PROTEIN 1-LIKE"/>
    <property type="match status" value="1"/>
</dbReference>
<sequence>YFNGKDVDTEKINKDSTINGYCRNGGCKTNEAGINALTAYIIMLLKKSMDETEYNDYDECFLMWLSDKLFKIHSKSKEKNKKITLSQAYDMYLKKHKVILDYWDLFDNIKGLKNANLKYMSEFYKLLNKICITITDYNDNGAESKDIIMNSTECSNQYMILYNLLPECKSHLHLLNKLKYIYDQFRKPAMKEIRRKNLSIPLQTLTTIAGVEMRSSKVFKLYNFSNAKCKSKKKKTTTPKKAEPPGPQTSSQASGSENQGNMDSSTERVQKNGNDISKGTDDGTGDPGSVSSGGQDNKAGDIGSGTGGGNGASGGGARSAVGGKGDPGDNKLNTHNGKGDNGPGGVGDNGPTKTQSDQGGLSGGSGSSSKVQIGTNNAQGKLNGGTGDTSANQHGTGNGQVSLNGGGGGGPGGPGSGKDSQTGGTSDQGNTVSQVDTGGGASG</sequence>
<feature type="non-terminal residue" evidence="2">
    <location>
        <position position="1"/>
    </location>
</feature>
<feature type="compositionally biased region" description="Polar residues" evidence="1">
    <location>
        <begin position="370"/>
        <end position="380"/>
    </location>
</feature>
<dbReference type="PANTHER" id="PTHR40903:SF1">
    <property type="entry name" value="HYPHALLY REGULATED CELL WALL PROTEIN 3"/>
    <property type="match status" value="1"/>
</dbReference>
<accession>A0A1D3L914</accession>
<feature type="compositionally biased region" description="Polar residues" evidence="1">
    <location>
        <begin position="418"/>
        <end position="436"/>
    </location>
</feature>
<reference evidence="2 3" key="1">
    <citation type="submission" date="2016-08" db="EMBL/GenBank/DDBJ databases">
        <authorList>
            <consortium name="Pathogen Informatics"/>
        </authorList>
    </citation>
    <scope>NUCLEOTIDE SEQUENCE [LARGE SCALE GENOMIC DNA]</scope>
    <source>
        <strain evidence="2 3">DK</strain>
    </source>
</reference>
<feature type="compositionally biased region" description="Polar residues" evidence="1">
    <location>
        <begin position="248"/>
        <end position="264"/>
    </location>
</feature>
<feature type="compositionally biased region" description="Gly residues" evidence="1">
    <location>
        <begin position="404"/>
        <end position="416"/>
    </location>
</feature>
<evidence type="ECO:0000313" key="3">
    <source>
        <dbReference type="Proteomes" id="UP000195879"/>
    </source>
</evidence>
<protein>
    <submittedName>
        <fullName evidence="2">CIR protein</fullName>
    </submittedName>
</protein>
<dbReference type="EMBL" id="FMIO01000256">
    <property type="protein sequence ID" value="SCL88836.1"/>
    <property type="molecule type" value="Genomic_DNA"/>
</dbReference>